<protein>
    <submittedName>
        <fullName evidence="1">Uncharacterized protein</fullName>
    </submittedName>
</protein>
<gene>
    <name evidence="1" type="ORF">VPNG_03698</name>
</gene>
<proteinExistence type="predicted"/>
<evidence type="ECO:0000313" key="1">
    <source>
        <dbReference type="EMBL" id="ROW14815.1"/>
    </source>
</evidence>
<dbReference type="AlphaFoldDB" id="A0A423XFA0"/>
<accession>A0A423XFA0</accession>
<keyword evidence="2" id="KW-1185">Reference proteome</keyword>
<evidence type="ECO:0000313" key="2">
    <source>
        <dbReference type="Proteomes" id="UP000285146"/>
    </source>
</evidence>
<dbReference type="Proteomes" id="UP000285146">
    <property type="component" value="Unassembled WGS sequence"/>
</dbReference>
<sequence>MSGHHGYPRAGPCHLVVLVVESQGQLVWVLHPGIRVDIPTIHDAVFLLAERRAILTQEAVVSTDRDAPPPPGGPTLSTTVAQRRGTLLVMLFTAYLAVDVLPEDAPQQPAPAHVVRVHDAAAAELDALAGVVDPGKVDVEGRLEQAEDNLDGLGLVGVT</sequence>
<dbReference type="InParanoid" id="A0A423XFA0"/>
<name>A0A423XFA0_9PEZI</name>
<comment type="caution">
    <text evidence="1">The sequence shown here is derived from an EMBL/GenBank/DDBJ whole genome shotgun (WGS) entry which is preliminary data.</text>
</comment>
<reference evidence="1 2" key="1">
    <citation type="submission" date="2015-09" db="EMBL/GenBank/DDBJ databases">
        <title>Host preference determinants of Valsa canker pathogens revealed by comparative genomics.</title>
        <authorList>
            <person name="Yin Z."/>
            <person name="Huang L."/>
        </authorList>
    </citation>
    <scope>NUCLEOTIDE SEQUENCE [LARGE SCALE GENOMIC DNA]</scope>
    <source>
        <strain evidence="1 2">SXYLt</strain>
    </source>
</reference>
<dbReference type="EMBL" id="LKEB01000012">
    <property type="protein sequence ID" value="ROW14815.1"/>
    <property type="molecule type" value="Genomic_DNA"/>
</dbReference>
<organism evidence="1 2">
    <name type="scientific">Cytospora leucostoma</name>
    <dbReference type="NCBI Taxonomy" id="1230097"/>
    <lineage>
        <taxon>Eukaryota</taxon>
        <taxon>Fungi</taxon>
        <taxon>Dikarya</taxon>
        <taxon>Ascomycota</taxon>
        <taxon>Pezizomycotina</taxon>
        <taxon>Sordariomycetes</taxon>
        <taxon>Sordariomycetidae</taxon>
        <taxon>Diaporthales</taxon>
        <taxon>Cytosporaceae</taxon>
        <taxon>Cytospora</taxon>
    </lineage>
</organism>